<evidence type="ECO:0000256" key="1">
    <source>
        <dbReference type="SAM" id="MobiDB-lite"/>
    </source>
</evidence>
<gene>
    <name evidence="2" type="ORF">MPH_13135</name>
</gene>
<proteinExistence type="predicted"/>
<dbReference type="HOGENOM" id="CLU_1129240_0_0_1"/>
<name>K2QIU6_MACPH</name>
<comment type="caution">
    <text evidence="2">The sequence shown here is derived from an EMBL/GenBank/DDBJ whole genome shotgun (WGS) entry which is preliminary data.</text>
</comment>
<evidence type="ECO:0000313" key="2">
    <source>
        <dbReference type="EMBL" id="EKG09776.1"/>
    </source>
</evidence>
<sequence length="246" mass="27147">MPTVLQQAGRTRISQQILSASDRNIQPVQPPSPLLAQHRHCPSSLFRPCEPRCHRNPLELLTQEAGKLRRGTEQRLGRDRTRSNGVDRAAVLARGFLGPTAREALHHALRPGVGGHVRLWAAGRGTAYVDDPGPRGRQERQHRAGEQHRAPSVKVHHRIPGPRDLGVGGGDAAERASARVVDQDVDPAAGGFGCCSCEFLRPFHCREVGFHGQRVTAAFETSLHLFCCRFFGWERIINHDMDAAAR</sequence>
<dbReference type="AlphaFoldDB" id="K2QIU6"/>
<dbReference type="EMBL" id="AHHD01000568">
    <property type="protein sequence ID" value="EKG09776.1"/>
    <property type="molecule type" value="Genomic_DNA"/>
</dbReference>
<dbReference type="InParanoid" id="K2QIU6"/>
<protein>
    <submittedName>
        <fullName evidence="2">Uncharacterized protein</fullName>
    </submittedName>
</protein>
<dbReference type="Proteomes" id="UP000007129">
    <property type="component" value="Unassembled WGS sequence"/>
</dbReference>
<feature type="region of interest" description="Disordered" evidence="1">
    <location>
        <begin position="128"/>
        <end position="170"/>
    </location>
</feature>
<organism evidence="2 3">
    <name type="scientific">Macrophomina phaseolina (strain MS6)</name>
    <name type="common">Charcoal rot fungus</name>
    <dbReference type="NCBI Taxonomy" id="1126212"/>
    <lineage>
        <taxon>Eukaryota</taxon>
        <taxon>Fungi</taxon>
        <taxon>Dikarya</taxon>
        <taxon>Ascomycota</taxon>
        <taxon>Pezizomycotina</taxon>
        <taxon>Dothideomycetes</taxon>
        <taxon>Dothideomycetes incertae sedis</taxon>
        <taxon>Botryosphaeriales</taxon>
        <taxon>Botryosphaeriaceae</taxon>
        <taxon>Macrophomina</taxon>
    </lineage>
</organism>
<evidence type="ECO:0000313" key="3">
    <source>
        <dbReference type="Proteomes" id="UP000007129"/>
    </source>
</evidence>
<accession>K2QIU6</accession>
<feature type="compositionally biased region" description="Basic and acidic residues" evidence="1">
    <location>
        <begin position="132"/>
        <end position="149"/>
    </location>
</feature>
<dbReference type="VEuPathDB" id="FungiDB:MPH_13135"/>
<reference evidence="2 3" key="1">
    <citation type="journal article" date="2012" name="BMC Genomics">
        <title>Tools to kill: Genome of one of the most destructive plant pathogenic fungi Macrophomina phaseolina.</title>
        <authorList>
            <person name="Islam M.S."/>
            <person name="Haque M.S."/>
            <person name="Islam M.M."/>
            <person name="Emdad E.M."/>
            <person name="Halim A."/>
            <person name="Hossen Q.M.M."/>
            <person name="Hossain M.Z."/>
            <person name="Ahmed B."/>
            <person name="Rahim S."/>
            <person name="Rahman M.S."/>
            <person name="Alam M.M."/>
            <person name="Hou S."/>
            <person name="Wan X."/>
            <person name="Saito J.A."/>
            <person name="Alam M."/>
        </authorList>
    </citation>
    <scope>NUCLEOTIDE SEQUENCE [LARGE SCALE GENOMIC DNA]</scope>
    <source>
        <strain evidence="2 3">MS6</strain>
    </source>
</reference>